<feature type="region of interest" description="Disordered" evidence="1">
    <location>
        <begin position="1"/>
        <end position="36"/>
    </location>
</feature>
<feature type="compositionally biased region" description="Polar residues" evidence="1">
    <location>
        <begin position="8"/>
        <end position="31"/>
    </location>
</feature>
<gene>
    <name evidence="2" type="ORF">ZT1E4_G11605</name>
</gene>
<evidence type="ECO:0000313" key="2">
    <source>
        <dbReference type="EMBL" id="SMR62292.1"/>
    </source>
</evidence>
<evidence type="ECO:0000256" key="1">
    <source>
        <dbReference type="SAM" id="MobiDB-lite"/>
    </source>
</evidence>
<dbReference type="EMBL" id="LT854266">
    <property type="protein sequence ID" value="SMR62292.1"/>
    <property type="molecule type" value="Genomic_DNA"/>
</dbReference>
<accession>A0A2H1H952</accession>
<dbReference type="Proteomes" id="UP000245764">
    <property type="component" value="Chromosome 14"/>
</dbReference>
<proteinExistence type="predicted"/>
<name>A0A2H1H952_ZYMTR</name>
<reference evidence="3" key="1">
    <citation type="submission" date="2017-05" db="EMBL/GenBank/DDBJ databases">
        <authorList>
            <person name="Song R."/>
            <person name="Chenine A.L."/>
            <person name="Ruprecht R.M."/>
        </authorList>
    </citation>
    <scope>NUCLEOTIDE SEQUENCE [LARGE SCALE GENOMIC DNA]</scope>
</reference>
<evidence type="ECO:0000313" key="3">
    <source>
        <dbReference type="Proteomes" id="UP000245764"/>
    </source>
</evidence>
<organism evidence="2 3">
    <name type="scientific">Zymoseptoria tritici ST99CH_1E4</name>
    <dbReference type="NCBI Taxonomy" id="1276532"/>
    <lineage>
        <taxon>Eukaryota</taxon>
        <taxon>Fungi</taxon>
        <taxon>Dikarya</taxon>
        <taxon>Ascomycota</taxon>
        <taxon>Pezizomycotina</taxon>
        <taxon>Dothideomycetes</taxon>
        <taxon>Dothideomycetidae</taxon>
        <taxon>Mycosphaerellales</taxon>
        <taxon>Mycosphaerellaceae</taxon>
        <taxon>Zymoseptoria</taxon>
    </lineage>
</organism>
<protein>
    <submittedName>
        <fullName evidence="2">Uncharacterized protein</fullName>
    </submittedName>
</protein>
<sequence>MSLKDVNNHQATNGDLTANVTGKSASWTNGRDGSVIETVPETIPSVELDIGSSISNTLDSLAAGSAHEVDPDTAHVPFQSTSDIFQMTIDGCDDTAATDAEGDGHEYHTMTTPPIKAVTPQLRASYPASSAMID</sequence>
<dbReference type="AlphaFoldDB" id="A0A2H1H952"/>